<keyword evidence="3" id="KW-1185">Reference proteome</keyword>
<accession>A0A1G6LPN3</accession>
<protein>
    <submittedName>
        <fullName evidence="2">Uncharacterized protein</fullName>
    </submittedName>
</protein>
<dbReference type="STRING" id="1045774.SAMN05421872_102322"/>
<reference evidence="3" key="1">
    <citation type="submission" date="2016-10" db="EMBL/GenBank/DDBJ databases">
        <authorList>
            <person name="Varghese N."/>
            <person name="Submissions S."/>
        </authorList>
    </citation>
    <scope>NUCLEOTIDE SEQUENCE [LARGE SCALE GENOMIC DNA]</scope>
    <source>
        <strain evidence="3">CGMCC 4.6858</strain>
    </source>
</reference>
<gene>
    <name evidence="2" type="ORF">SAMN05421872_102322</name>
</gene>
<dbReference type="Proteomes" id="UP000199034">
    <property type="component" value="Unassembled WGS sequence"/>
</dbReference>
<dbReference type="AlphaFoldDB" id="A0A1G6LPN3"/>
<dbReference type="RefSeq" id="WP_139175417.1">
    <property type="nucleotide sequence ID" value="NZ_FMZM01000002.1"/>
</dbReference>
<feature type="region of interest" description="Disordered" evidence="1">
    <location>
        <begin position="82"/>
        <end position="102"/>
    </location>
</feature>
<dbReference type="EMBL" id="FMZM01000002">
    <property type="protein sequence ID" value="SDC45232.1"/>
    <property type="molecule type" value="Genomic_DNA"/>
</dbReference>
<proteinExistence type="predicted"/>
<dbReference type="OrthoDB" id="9883756at2"/>
<evidence type="ECO:0000313" key="2">
    <source>
        <dbReference type="EMBL" id="SDC45232.1"/>
    </source>
</evidence>
<evidence type="ECO:0000256" key="1">
    <source>
        <dbReference type="SAM" id="MobiDB-lite"/>
    </source>
</evidence>
<organism evidence="2 3">
    <name type="scientific">Nocardioides lianchengensis</name>
    <dbReference type="NCBI Taxonomy" id="1045774"/>
    <lineage>
        <taxon>Bacteria</taxon>
        <taxon>Bacillati</taxon>
        <taxon>Actinomycetota</taxon>
        <taxon>Actinomycetes</taxon>
        <taxon>Propionibacteriales</taxon>
        <taxon>Nocardioidaceae</taxon>
        <taxon>Nocardioides</taxon>
    </lineage>
</organism>
<evidence type="ECO:0000313" key="3">
    <source>
        <dbReference type="Proteomes" id="UP000199034"/>
    </source>
</evidence>
<name>A0A1G6LPN3_9ACTN</name>
<sequence>MPRGPAKCRTCRRPVVFLRSPFTGNVRTFDPTPVDGHHPLAVNAFPVMGRTAYKVVDLVELIQVQRQCSDVEADAEVRDMPWHVPHECTTPSTTDTKENPAP</sequence>